<name>A0A098GE18_LEGMI</name>
<evidence type="ECO:0000313" key="2">
    <source>
        <dbReference type="EMBL" id="SCY10705.1"/>
    </source>
</evidence>
<evidence type="ECO:0008006" key="5">
    <source>
        <dbReference type="Google" id="ProtNLM"/>
    </source>
</evidence>
<accession>A0A098GE18</accession>
<protein>
    <recommendedName>
        <fullName evidence="5">Ankyrin repeat protein</fullName>
    </recommendedName>
</protein>
<dbReference type="KEGG" id="tmc:LMI_1401"/>
<dbReference type="PATRIC" id="fig|451.8.peg.2230"/>
<dbReference type="EMBL" id="FMVN01000004">
    <property type="protein sequence ID" value="SCY10705.1"/>
    <property type="molecule type" value="Genomic_DNA"/>
</dbReference>
<dbReference type="AlphaFoldDB" id="A0A098GE18"/>
<reference evidence="1" key="1">
    <citation type="submission" date="2014-09" db="EMBL/GenBank/DDBJ databases">
        <authorList>
            <person name="GOMEZ-VALERO Laura"/>
        </authorList>
    </citation>
    <scope>NUCLEOTIDE SEQUENCE</scope>
    <source>
        <strain evidence="1">ATCC33218</strain>
    </source>
</reference>
<dbReference type="EMBL" id="LN614830">
    <property type="protein sequence ID" value="CEG60708.1"/>
    <property type="molecule type" value="Genomic_DNA"/>
</dbReference>
<dbReference type="Proteomes" id="UP000182998">
    <property type="component" value="Unassembled WGS sequence"/>
</dbReference>
<evidence type="ECO:0000313" key="4">
    <source>
        <dbReference type="Proteomes" id="UP000182998"/>
    </source>
</evidence>
<dbReference type="Proteomes" id="UP000032414">
    <property type="component" value="Chromosome I"/>
</dbReference>
<organism evidence="1 3">
    <name type="scientific">Legionella micdadei</name>
    <name type="common">Tatlockia micdadei</name>
    <dbReference type="NCBI Taxonomy" id="451"/>
    <lineage>
        <taxon>Bacteria</taxon>
        <taxon>Pseudomonadati</taxon>
        <taxon>Pseudomonadota</taxon>
        <taxon>Gammaproteobacteria</taxon>
        <taxon>Legionellales</taxon>
        <taxon>Legionellaceae</taxon>
        <taxon>Legionella</taxon>
    </lineage>
</organism>
<dbReference type="HOGENOM" id="CLU_394781_0_0_6"/>
<gene>
    <name evidence="1" type="ORF">LMI_1401</name>
    <name evidence="2" type="ORF">SAMN02982997_00824</name>
</gene>
<keyword evidence="4" id="KW-1185">Reference proteome</keyword>
<evidence type="ECO:0000313" key="3">
    <source>
        <dbReference type="Proteomes" id="UP000032414"/>
    </source>
</evidence>
<dbReference type="RefSeq" id="WP_045099069.1">
    <property type="nucleotide sequence ID" value="NZ_CP020614.1"/>
</dbReference>
<reference evidence="2 4" key="3">
    <citation type="submission" date="2016-10" db="EMBL/GenBank/DDBJ databases">
        <authorList>
            <person name="Varghese N."/>
            <person name="Submissions S."/>
        </authorList>
    </citation>
    <scope>NUCLEOTIDE SEQUENCE [LARGE SCALE GENOMIC DNA]</scope>
    <source>
        <strain evidence="2 4">ATCC 33218</strain>
    </source>
</reference>
<sequence>MYSGNPTAIQNLNKNIILILLLLVISYGLFGPLALAAVVSAGTIKTIHDRRSLHALLRKAMEAEDITALLHLDERQITLSHQQKLTMLYNAYQRQKTDFIDRLEQQEFKVSFAEIFSIFMQDKDMDLLRLFVKKFLAKTPLPSQAHLNTLLYYLLTNHQVTLIDLLFKFFPKEVIREMFSFIKSYPENRTRLLEFIASKKTWLIRNSDYVNCILTTPMNEQLCDLLMEILPRGELKVNEAIIAEIKNQTATQPFFLKLLDYFSCKKRDDFFFHQLQEMIQQAFYTKQVDVAARLLEVEPEFLRARPFLTNSLLFQYSSDWPIAEFLIAHGADVNCASDGKGLLEIGIGGRFTPVRKKQEFLDFYVRHGVDLSCELKEKPRKITSMTLLGYLPFLNLDIKGNQDLAAIRLQKYMALFLEISGTSLSNGTVCKHTYMQDSHAYWNFLLNLYFNRLNNTALLANQPLSVDEFHTCLERLYTEEGDFDAKSAYNNYKLSKPIILPVYLTDGWGAAHIATVGFMRISQDCHLIVEADRGLGRHDFSVFVGPITDYDKFRKFTATCYSPLYLEDWQYHRSQAAFQKNLSAQKDDFCPAISAKYALFMAHFLCVVKQQIAATPVAEPHFSREQLREILESSYKITNDWFCQFCTATKESMLQDYRSLDPKFIDSDFLALAEKAAPFVSDEEKELSTESSLTMTLS</sequence>
<dbReference type="OrthoDB" id="5654320at2"/>
<reference evidence="3" key="2">
    <citation type="submission" date="2014-09" db="EMBL/GenBank/DDBJ databases">
        <authorList>
            <person name="Gomez-Valero L."/>
        </authorList>
    </citation>
    <scope>NUCLEOTIDE SEQUENCE [LARGE SCALE GENOMIC DNA]</scope>
    <source>
        <strain evidence="3">ATCC33218</strain>
    </source>
</reference>
<proteinExistence type="predicted"/>
<evidence type="ECO:0000313" key="1">
    <source>
        <dbReference type="EMBL" id="CEG60708.1"/>
    </source>
</evidence>